<comment type="cofactor">
    <cofactor evidence="9">
        <name>Mg(2+)</name>
        <dbReference type="ChEBI" id="CHEBI:18420"/>
    </cofactor>
</comment>
<keyword evidence="11" id="KW-1185">Reference proteome</keyword>
<dbReference type="InterPro" id="IPR004472">
    <property type="entry name" value="DTB_synth_BioD"/>
</dbReference>
<feature type="binding site" evidence="9">
    <location>
        <position position="44"/>
    </location>
    <ligand>
        <name>substrate</name>
    </ligand>
</feature>
<dbReference type="RefSeq" id="WP_092225908.1">
    <property type="nucleotide sequence ID" value="NZ_FNJI01000047.1"/>
</dbReference>
<accession>A0A1H0VEU3</accession>
<feature type="binding site" evidence="9">
    <location>
        <begin position="15"/>
        <end position="20"/>
    </location>
    <ligand>
        <name>ATP</name>
        <dbReference type="ChEBI" id="CHEBI:30616"/>
    </ligand>
</feature>
<comment type="catalytic activity">
    <reaction evidence="9">
        <text>(7R,8S)-7,8-diammoniononanoate + CO2 + ATP = (4R,5S)-dethiobiotin + ADP + phosphate + 3 H(+)</text>
        <dbReference type="Rhea" id="RHEA:15805"/>
        <dbReference type="ChEBI" id="CHEBI:15378"/>
        <dbReference type="ChEBI" id="CHEBI:16526"/>
        <dbReference type="ChEBI" id="CHEBI:30616"/>
        <dbReference type="ChEBI" id="CHEBI:43474"/>
        <dbReference type="ChEBI" id="CHEBI:149469"/>
        <dbReference type="ChEBI" id="CHEBI:149473"/>
        <dbReference type="ChEBI" id="CHEBI:456216"/>
        <dbReference type="EC" id="6.3.3.3"/>
    </reaction>
</comment>
<dbReference type="GO" id="GO:0004141">
    <property type="term" value="F:dethiobiotin synthase activity"/>
    <property type="evidence" value="ECO:0007669"/>
    <property type="project" value="UniProtKB-UniRule"/>
</dbReference>
<dbReference type="EMBL" id="FNJI01000047">
    <property type="protein sequence ID" value="SDP76738.1"/>
    <property type="molecule type" value="Genomic_DNA"/>
</dbReference>
<feature type="binding site" evidence="9">
    <location>
        <begin position="206"/>
        <end position="208"/>
    </location>
    <ligand>
        <name>ATP</name>
        <dbReference type="ChEBI" id="CHEBI:30616"/>
    </ligand>
</feature>
<dbReference type="STRING" id="91360.SAMN05660330_04017"/>
<keyword evidence="3 9" id="KW-0479">Metal-binding</keyword>
<gene>
    <name evidence="9" type="primary">bioD</name>
    <name evidence="10" type="ORF">SAMN05660330_04017</name>
</gene>
<evidence type="ECO:0000256" key="3">
    <source>
        <dbReference type="ARBA" id="ARBA00022723"/>
    </source>
</evidence>
<evidence type="ECO:0000256" key="8">
    <source>
        <dbReference type="ARBA" id="ARBA00047386"/>
    </source>
</evidence>
<reference evidence="10 11" key="1">
    <citation type="submission" date="2016-10" db="EMBL/GenBank/DDBJ databases">
        <authorList>
            <person name="de Groot N.N."/>
        </authorList>
    </citation>
    <scope>NUCLEOTIDE SEQUENCE [LARGE SCALE GENOMIC DNA]</scope>
    <source>
        <strain evidence="10 11">DSM 12130</strain>
    </source>
</reference>
<feature type="binding site" evidence="9">
    <location>
        <position position="58"/>
    </location>
    <ligand>
        <name>ATP</name>
        <dbReference type="ChEBI" id="CHEBI:30616"/>
    </ligand>
</feature>
<evidence type="ECO:0000256" key="6">
    <source>
        <dbReference type="ARBA" id="ARBA00022840"/>
    </source>
</evidence>
<feature type="binding site" evidence="9">
    <location>
        <begin position="117"/>
        <end position="120"/>
    </location>
    <ligand>
        <name>ATP</name>
        <dbReference type="ChEBI" id="CHEBI:30616"/>
    </ligand>
</feature>
<feature type="binding site" evidence="9">
    <location>
        <begin position="177"/>
        <end position="178"/>
    </location>
    <ligand>
        <name>ATP</name>
        <dbReference type="ChEBI" id="CHEBI:30616"/>
    </ligand>
</feature>
<dbReference type="HAMAP" id="MF_00336">
    <property type="entry name" value="BioD"/>
    <property type="match status" value="1"/>
</dbReference>
<dbReference type="EC" id="6.3.3.3" evidence="9"/>
<dbReference type="SUPFAM" id="SSF52540">
    <property type="entry name" value="P-loop containing nucleoside triphosphate hydrolases"/>
    <property type="match status" value="1"/>
</dbReference>
<keyword evidence="2 9" id="KW-0436">Ligase</keyword>
<name>A0A1H0VEU3_9BACT</name>
<dbReference type="PANTHER" id="PTHR43210:SF2">
    <property type="entry name" value="ATP-DEPENDENT DETHIOBIOTIN SYNTHETASE BIOD 2"/>
    <property type="match status" value="1"/>
</dbReference>
<comment type="caution">
    <text evidence="9">Lacks conserved residue(s) required for the propagation of feature annotation.</text>
</comment>
<comment type="catalytic activity">
    <reaction evidence="8">
        <text>(7R,8S)-8-amino-7-(carboxyamino)nonanoate + ATP = (4R,5S)-dethiobiotin + ADP + phosphate + H(+)</text>
        <dbReference type="Rhea" id="RHEA:63684"/>
        <dbReference type="ChEBI" id="CHEBI:15378"/>
        <dbReference type="ChEBI" id="CHEBI:30616"/>
        <dbReference type="ChEBI" id="CHEBI:43474"/>
        <dbReference type="ChEBI" id="CHEBI:149470"/>
        <dbReference type="ChEBI" id="CHEBI:149473"/>
        <dbReference type="ChEBI" id="CHEBI:456216"/>
    </reaction>
</comment>
<keyword evidence="1 9" id="KW-0963">Cytoplasm</keyword>
<dbReference type="GO" id="GO:0009102">
    <property type="term" value="P:biotin biosynthetic process"/>
    <property type="evidence" value="ECO:0007669"/>
    <property type="project" value="UniProtKB-UniRule"/>
</dbReference>
<sequence length="250" mass="27462">MDKGTVFCITGIDTDIGKTVATGLIARGLLGAGRTVITQKAVQTGCDRLSEDILSHRDAMGCGILPEDEAGLTCPYLFSTPCSPHLAARIESAEIFPDTISRATDRLCDRYDVVLLEGAGGLFVPLQTDYTLIDYLSEMSYPVILVTSSKLGSLNHTFASFEALQNRQLNLAGVIYNRYGESDQRIGEDSLYMITRHLGKYGFSCPVIEMHEKHLHQEREDCIKFSTICTDKGEQSPPIPGLHPDRTNSL</sequence>
<dbReference type="UniPathway" id="UPA00078">
    <property type="reaction ID" value="UER00161"/>
</dbReference>
<dbReference type="GO" id="GO:0000287">
    <property type="term" value="F:magnesium ion binding"/>
    <property type="evidence" value="ECO:0007669"/>
    <property type="project" value="UniProtKB-UniRule"/>
</dbReference>
<comment type="function">
    <text evidence="9">Catalyzes a mechanistically unusual reaction, the ATP-dependent insertion of CO2 between the N7 and N8 nitrogen atoms of 7,8-diaminopelargonic acid (DAPA, also called 7,8-diammoniononanoate) to form a ureido ring.</text>
</comment>
<feature type="binding site" evidence="9">
    <location>
        <position position="117"/>
    </location>
    <ligand>
        <name>Mg(2+)</name>
        <dbReference type="ChEBI" id="CHEBI:18420"/>
    </ligand>
</feature>
<dbReference type="OrthoDB" id="9802097at2"/>
<dbReference type="GO" id="GO:0005524">
    <property type="term" value="F:ATP binding"/>
    <property type="evidence" value="ECO:0007669"/>
    <property type="project" value="UniProtKB-UniRule"/>
</dbReference>
<comment type="pathway">
    <text evidence="9">Cofactor biosynthesis; biotin biosynthesis; biotin from 7,8-diaminononanoate: step 1/2.</text>
</comment>
<evidence type="ECO:0000256" key="4">
    <source>
        <dbReference type="ARBA" id="ARBA00022741"/>
    </source>
</evidence>
<dbReference type="PANTHER" id="PTHR43210">
    <property type="entry name" value="DETHIOBIOTIN SYNTHETASE"/>
    <property type="match status" value="1"/>
</dbReference>
<dbReference type="GO" id="GO:0005829">
    <property type="term" value="C:cytosol"/>
    <property type="evidence" value="ECO:0007669"/>
    <property type="project" value="TreeGrafter"/>
</dbReference>
<dbReference type="Gene3D" id="3.40.50.300">
    <property type="entry name" value="P-loop containing nucleotide triphosphate hydrolases"/>
    <property type="match status" value="1"/>
</dbReference>
<evidence type="ECO:0000256" key="1">
    <source>
        <dbReference type="ARBA" id="ARBA00022490"/>
    </source>
</evidence>
<dbReference type="NCBIfam" id="TIGR00347">
    <property type="entry name" value="bioD"/>
    <property type="match status" value="1"/>
</dbReference>
<comment type="similarity">
    <text evidence="9">Belongs to the dethiobiotin synthetase family.</text>
</comment>
<dbReference type="AlphaFoldDB" id="A0A1H0VEU3"/>
<evidence type="ECO:0000256" key="5">
    <source>
        <dbReference type="ARBA" id="ARBA00022756"/>
    </source>
</evidence>
<comment type="subunit">
    <text evidence="9">Homodimer.</text>
</comment>
<organism evidence="10 11">
    <name type="scientific">Desulforhopalus singaporensis</name>
    <dbReference type="NCBI Taxonomy" id="91360"/>
    <lineage>
        <taxon>Bacteria</taxon>
        <taxon>Pseudomonadati</taxon>
        <taxon>Thermodesulfobacteriota</taxon>
        <taxon>Desulfobulbia</taxon>
        <taxon>Desulfobulbales</taxon>
        <taxon>Desulfocapsaceae</taxon>
        <taxon>Desulforhopalus</taxon>
    </lineage>
</organism>
<dbReference type="CDD" id="cd03109">
    <property type="entry name" value="DTBS"/>
    <property type="match status" value="1"/>
</dbReference>
<comment type="subcellular location">
    <subcellularLocation>
        <location evidence="9">Cytoplasm</location>
    </subcellularLocation>
</comment>
<protein>
    <recommendedName>
        <fullName evidence="9">ATP-dependent dethiobiotin synthetase BioD</fullName>
        <ecNumber evidence="9">6.3.3.3</ecNumber>
    </recommendedName>
    <alternativeName>
        <fullName evidence="9">DTB synthetase</fullName>
        <shortName evidence="9">DTBS</shortName>
    </alternativeName>
    <alternativeName>
        <fullName evidence="9">Dethiobiotin synthase</fullName>
    </alternativeName>
</protein>
<dbReference type="Pfam" id="PF13500">
    <property type="entry name" value="AAA_26"/>
    <property type="match status" value="1"/>
</dbReference>
<feature type="active site" evidence="9">
    <location>
        <position position="40"/>
    </location>
</feature>
<evidence type="ECO:0000256" key="7">
    <source>
        <dbReference type="ARBA" id="ARBA00022842"/>
    </source>
</evidence>
<dbReference type="Proteomes" id="UP000199073">
    <property type="component" value="Unassembled WGS sequence"/>
</dbReference>
<evidence type="ECO:0000256" key="9">
    <source>
        <dbReference type="HAMAP-Rule" id="MF_00336"/>
    </source>
</evidence>
<keyword evidence="5 9" id="KW-0093">Biotin biosynthesis</keyword>
<evidence type="ECO:0000256" key="2">
    <source>
        <dbReference type="ARBA" id="ARBA00022598"/>
    </source>
</evidence>
<dbReference type="InterPro" id="IPR027417">
    <property type="entry name" value="P-loop_NTPase"/>
</dbReference>
<keyword evidence="7 9" id="KW-0460">Magnesium</keyword>
<keyword evidence="6 9" id="KW-0067">ATP-binding</keyword>
<feature type="binding site" evidence="9">
    <location>
        <position position="19"/>
    </location>
    <ligand>
        <name>Mg(2+)</name>
        <dbReference type="ChEBI" id="CHEBI:18420"/>
    </ligand>
</feature>
<evidence type="ECO:0000313" key="11">
    <source>
        <dbReference type="Proteomes" id="UP000199073"/>
    </source>
</evidence>
<evidence type="ECO:0000313" key="10">
    <source>
        <dbReference type="EMBL" id="SDP76738.1"/>
    </source>
</evidence>
<feature type="binding site" evidence="9">
    <location>
        <position position="58"/>
    </location>
    <ligand>
        <name>Mg(2+)</name>
        <dbReference type="ChEBI" id="CHEBI:18420"/>
    </ligand>
</feature>
<dbReference type="PIRSF" id="PIRSF006755">
    <property type="entry name" value="DTB_synth"/>
    <property type="match status" value="1"/>
</dbReference>
<keyword evidence="4 9" id="KW-0547">Nucleotide-binding</keyword>
<proteinExistence type="inferred from homology"/>